<feature type="binding site" evidence="5">
    <location>
        <begin position="343"/>
        <end position="344"/>
    </location>
    <ligand>
        <name>S-methyl-5'-thioadenosine</name>
        <dbReference type="ChEBI" id="CHEBI:17509"/>
    </ligand>
</feature>
<dbReference type="Proteomes" id="UP000178379">
    <property type="component" value="Unassembled WGS sequence"/>
</dbReference>
<evidence type="ECO:0000256" key="4">
    <source>
        <dbReference type="ARBA" id="ARBA00023115"/>
    </source>
</evidence>
<keyword evidence="5" id="KW-1133">Transmembrane helix</keyword>
<dbReference type="AlphaFoldDB" id="A0A1F6SXI3"/>
<accession>A0A1F6SXI3</accession>
<comment type="catalytic activity">
    <reaction evidence="5">
        <text>S-adenosyl 3-(methylsulfanyl)propylamine + putrescine = S-methyl-5'-thioadenosine + spermidine + H(+)</text>
        <dbReference type="Rhea" id="RHEA:12721"/>
        <dbReference type="ChEBI" id="CHEBI:15378"/>
        <dbReference type="ChEBI" id="CHEBI:17509"/>
        <dbReference type="ChEBI" id="CHEBI:57443"/>
        <dbReference type="ChEBI" id="CHEBI:57834"/>
        <dbReference type="ChEBI" id="CHEBI:326268"/>
        <dbReference type="EC" id="2.5.1.16"/>
    </reaction>
</comment>
<dbReference type="PANTHER" id="PTHR43317:SF1">
    <property type="entry name" value="THERMOSPERMINE SYNTHASE ACAULIS5"/>
    <property type="match status" value="1"/>
</dbReference>
<dbReference type="GO" id="GO:0004766">
    <property type="term" value="F:spermidine synthase activity"/>
    <property type="evidence" value="ECO:0007669"/>
    <property type="project" value="UniProtKB-UniRule"/>
</dbReference>
<keyword evidence="5" id="KW-1003">Cell membrane</keyword>
<dbReference type="GO" id="GO:0008295">
    <property type="term" value="P:spermidine biosynthetic process"/>
    <property type="evidence" value="ECO:0007669"/>
    <property type="project" value="UniProtKB-UniRule"/>
</dbReference>
<feature type="active site" description="Proton acceptor" evidence="5 6">
    <location>
        <position position="361"/>
    </location>
</feature>
<keyword evidence="4 5" id="KW-0620">Polyamine biosynthesis</keyword>
<comment type="caution">
    <text evidence="8">The sequence shown here is derived from an EMBL/GenBank/DDBJ whole genome shotgun (WGS) entry which is preliminary data.</text>
</comment>
<dbReference type="SUPFAM" id="SSF53335">
    <property type="entry name" value="S-adenosyl-L-methionine-dependent methyltransferases"/>
    <property type="match status" value="1"/>
</dbReference>
<feature type="binding site" evidence="5">
    <location>
        <position position="234"/>
    </location>
    <ligand>
        <name>S-methyl-5'-thioadenosine</name>
        <dbReference type="ChEBI" id="CHEBI:17509"/>
    </ligand>
</feature>
<comment type="caution">
    <text evidence="5">Lacks conserved residue(s) required for the propagation of feature annotation.</text>
</comment>
<dbReference type="PROSITE" id="PS01330">
    <property type="entry name" value="PABS_1"/>
    <property type="match status" value="1"/>
</dbReference>
<dbReference type="InterPro" id="IPR029063">
    <property type="entry name" value="SAM-dependent_MTases_sf"/>
</dbReference>
<protein>
    <recommendedName>
        <fullName evidence="5">Polyamine aminopropyltransferase</fullName>
    </recommendedName>
    <alternativeName>
        <fullName evidence="5">Putrescine aminopropyltransferase</fullName>
        <shortName evidence="5">PAPT</shortName>
    </alternativeName>
    <alternativeName>
        <fullName evidence="5">Spermidine synthase</fullName>
        <shortName evidence="5">SPDS</shortName>
        <shortName evidence="5">SPDSY</shortName>
        <ecNumber evidence="5">2.5.1.16</ecNumber>
    </alternativeName>
</protein>
<comment type="subunit">
    <text evidence="5">Homodimer or homotetramer.</text>
</comment>
<feature type="transmembrane region" description="Helical" evidence="5">
    <location>
        <begin position="189"/>
        <end position="209"/>
    </location>
</feature>
<dbReference type="InterPro" id="IPR001045">
    <property type="entry name" value="Spermi_synthase"/>
</dbReference>
<sequence>MLAYLLLASTLVIAACGLVYELVAGALASYLIGDTITRFSTVIGVYLFAMGVGAWLAKYIRRDLLARFIQLEILVGVFGGFSAMALFAAFAFGVAFSVMLYVMVMLVGILVGMEIPIMMRILRKRLAFSDLVSRVLSFDYLGALLASLAFPLWFVPQLGLIRSALAFGIINLGVAALTLWLFRRELPRPGLRVSTAAGLALLTAGLVWAEDFSRYAESHLYPEPVIYSKQTPYQRIVVTSAGRHTSLYLNSHLQFSSKDEYRYHEALVHPAAASPARTGRHALVLGGGDGMAVRELLRYPDIARITLVDLDPGVTTMFRDHDRFARLNNFALRDARVTIVNQDAWRWLEQSRDTFGLVIIDFPDPGNFALGKLYTTTFYRLLKHRLAPDGIIAIQATSPLFAREAYWCVVTTLESVGFRTVPYHVYVPAFGEWGYILATRGTYRPPEKLPNGLRYLTRHTLPGLFVFSEDMGRVPTEANRLDNQIVVQYYERAWKASLRE</sequence>
<dbReference type="EMBL" id="MFSQ01000146">
    <property type="protein sequence ID" value="OGI37445.1"/>
    <property type="molecule type" value="Genomic_DNA"/>
</dbReference>
<evidence type="ECO:0000259" key="7">
    <source>
        <dbReference type="PROSITE" id="PS51006"/>
    </source>
</evidence>
<evidence type="ECO:0000256" key="3">
    <source>
        <dbReference type="ARBA" id="ARBA00023066"/>
    </source>
</evidence>
<dbReference type="Pfam" id="PF01564">
    <property type="entry name" value="Spermine_synth"/>
    <property type="match status" value="1"/>
</dbReference>
<dbReference type="GO" id="GO:0010487">
    <property type="term" value="F:thermospermine synthase activity"/>
    <property type="evidence" value="ECO:0007669"/>
    <property type="project" value="UniProtKB-ARBA"/>
</dbReference>
<comment type="subcellular location">
    <subcellularLocation>
        <location evidence="5">Cell membrane</location>
        <topology evidence="5">Multi-pass membrane protein</topology>
    </subcellularLocation>
</comment>
<dbReference type="STRING" id="1817756.A2140_01865"/>
<feature type="domain" description="PABS" evidence="7">
    <location>
        <begin position="206"/>
        <end position="440"/>
    </location>
</feature>
<comment type="function">
    <text evidence="5">Catalyzes the irreversible transfer of a propylamine group from the amino donor S-adenosylmethioninamine (decarboxy-AdoMet) to putrescine (1,4-diaminobutane) to yield spermidine.</text>
</comment>
<feature type="transmembrane region" description="Helical" evidence="5">
    <location>
        <begin position="69"/>
        <end position="92"/>
    </location>
</feature>
<dbReference type="NCBIfam" id="NF002956">
    <property type="entry name" value="PRK03612.1"/>
    <property type="match status" value="1"/>
</dbReference>
<organism evidence="8 9">
    <name type="scientific">Candidatus Muproteobacteria bacterium RBG_16_62_13</name>
    <dbReference type="NCBI Taxonomy" id="1817756"/>
    <lineage>
        <taxon>Bacteria</taxon>
        <taxon>Pseudomonadati</taxon>
        <taxon>Pseudomonadota</taxon>
        <taxon>Candidatus Muproteobacteria</taxon>
    </lineage>
</organism>
<dbReference type="PANTHER" id="PTHR43317">
    <property type="entry name" value="THERMOSPERMINE SYNTHASE ACAULIS5"/>
    <property type="match status" value="1"/>
</dbReference>
<dbReference type="UniPathway" id="UPA00248">
    <property type="reaction ID" value="UER00314"/>
</dbReference>
<dbReference type="EC" id="2.5.1.16" evidence="5"/>
<dbReference type="InterPro" id="IPR030373">
    <property type="entry name" value="PABS_CS"/>
</dbReference>
<evidence type="ECO:0000256" key="1">
    <source>
        <dbReference type="ARBA" id="ARBA00007867"/>
    </source>
</evidence>
<feature type="transmembrane region" description="Helical" evidence="5">
    <location>
        <begin position="160"/>
        <end position="182"/>
    </location>
</feature>
<feature type="transmembrane region" description="Helical" evidence="5">
    <location>
        <begin position="131"/>
        <end position="154"/>
    </location>
</feature>
<dbReference type="InterPro" id="IPR030374">
    <property type="entry name" value="PABS"/>
</dbReference>
<name>A0A1F6SXI3_9PROT</name>
<gene>
    <name evidence="5" type="primary">speE</name>
    <name evidence="8" type="ORF">A2140_01865</name>
</gene>
<feature type="transmembrane region" description="Helical" evidence="5">
    <location>
        <begin position="98"/>
        <end position="119"/>
    </location>
</feature>
<keyword evidence="3 5" id="KW-0745">Spermidine biosynthesis</keyword>
<dbReference type="GO" id="GO:0005886">
    <property type="term" value="C:plasma membrane"/>
    <property type="evidence" value="ECO:0007669"/>
    <property type="project" value="UniProtKB-SubCell"/>
</dbReference>
<reference evidence="8 9" key="1">
    <citation type="journal article" date="2016" name="Nat. Commun.">
        <title>Thousands of microbial genomes shed light on interconnected biogeochemical processes in an aquifer system.</title>
        <authorList>
            <person name="Anantharaman K."/>
            <person name="Brown C.T."/>
            <person name="Hug L.A."/>
            <person name="Sharon I."/>
            <person name="Castelle C.J."/>
            <person name="Probst A.J."/>
            <person name="Thomas B.C."/>
            <person name="Singh A."/>
            <person name="Wilkins M.J."/>
            <person name="Karaoz U."/>
            <person name="Brodie E.L."/>
            <person name="Williams K.H."/>
            <person name="Hubbard S.S."/>
            <person name="Banfield J.F."/>
        </authorList>
    </citation>
    <scope>NUCLEOTIDE SEQUENCE [LARGE SCALE GENOMIC DNA]</scope>
</reference>
<feature type="binding site" evidence="5">
    <location>
        <position position="289"/>
    </location>
    <ligand>
        <name>spermidine</name>
        <dbReference type="ChEBI" id="CHEBI:57834"/>
    </ligand>
</feature>
<proteinExistence type="inferred from homology"/>
<feature type="binding site" evidence="5">
    <location>
        <position position="264"/>
    </location>
    <ligand>
        <name>spermidine</name>
        <dbReference type="ChEBI" id="CHEBI:57834"/>
    </ligand>
</feature>
<dbReference type="PROSITE" id="PS51006">
    <property type="entry name" value="PABS_2"/>
    <property type="match status" value="1"/>
</dbReference>
<dbReference type="Gene3D" id="3.40.50.150">
    <property type="entry name" value="Vaccinia Virus protein VP39"/>
    <property type="match status" value="1"/>
</dbReference>
<evidence type="ECO:0000313" key="9">
    <source>
        <dbReference type="Proteomes" id="UP000178379"/>
    </source>
</evidence>
<keyword evidence="5" id="KW-0472">Membrane</keyword>
<evidence type="ECO:0000256" key="2">
    <source>
        <dbReference type="ARBA" id="ARBA00022679"/>
    </source>
</evidence>
<comment type="similarity">
    <text evidence="1 5">Belongs to the spermidine/spermine synthase family.</text>
</comment>
<evidence type="ECO:0000313" key="8">
    <source>
        <dbReference type="EMBL" id="OGI37445.1"/>
    </source>
</evidence>
<evidence type="ECO:0000256" key="5">
    <source>
        <dbReference type="HAMAP-Rule" id="MF_00198"/>
    </source>
</evidence>
<comment type="pathway">
    <text evidence="5">Amine and polyamine biosynthesis; spermidine biosynthesis; spermidine from putrescine: step 1/1.</text>
</comment>
<feature type="binding site" evidence="5">
    <location>
        <position position="309"/>
    </location>
    <ligand>
        <name>S-methyl-5'-thioadenosine</name>
        <dbReference type="ChEBI" id="CHEBI:17509"/>
    </ligand>
</feature>
<dbReference type="CDD" id="cd02440">
    <property type="entry name" value="AdoMet_MTases"/>
    <property type="match status" value="1"/>
</dbReference>
<feature type="transmembrane region" description="Helical" evidence="5">
    <location>
        <begin position="38"/>
        <end position="57"/>
    </location>
</feature>
<dbReference type="HAMAP" id="MF_00198">
    <property type="entry name" value="Spermidine_synth"/>
    <property type="match status" value="1"/>
</dbReference>
<evidence type="ECO:0000256" key="6">
    <source>
        <dbReference type="PROSITE-ProRule" id="PRU00354"/>
    </source>
</evidence>
<keyword evidence="5" id="KW-0812">Transmembrane</keyword>
<dbReference type="NCBIfam" id="NF037959">
    <property type="entry name" value="MFS_SpdSyn"/>
    <property type="match status" value="1"/>
</dbReference>
<keyword evidence="2 5" id="KW-0808">Transferase</keyword>